<evidence type="ECO:0000313" key="1">
    <source>
        <dbReference type="EMBL" id="CAD8083833.1"/>
    </source>
</evidence>
<organism evidence="1 2">
    <name type="scientific">Paramecium sonneborni</name>
    <dbReference type="NCBI Taxonomy" id="65129"/>
    <lineage>
        <taxon>Eukaryota</taxon>
        <taxon>Sar</taxon>
        <taxon>Alveolata</taxon>
        <taxon>Ciliophora</taxon>
        <taxon>Intramacronucleata</taxon>
        <taxon>Oligohymenophorea</taxon>
        <taxon>Peniculida</taxon>
        <taxon>Parameciidae</taxon>
        <taxon>Paramecium</taxon>
    </lineage>
</organism>
<name>A0A8S1N2J2_9CILI</name>
<proteinExistence type="predicted"/>
<dbReference type="AlphaFoldDB" id="A0A8S1N2J2"/>
<protein>
    <submittedName>
        <fullName evidence="1">Uncharacterized protein</fullName>
    </submittedName>
</protein>
<dbReference type="OrthoDB" id="8068875at2759"/>
<evidence type="ECO:0000313" key="2">
    <source>
        <dbReference type="Proteomes" id="UP000692954"/>
    </source>
</evidence>
<reference evidence="1" key="1">
    <citation type="submission" date="2021-01" db="EMBL/GenBank/DDBJ databases">
        <authorList>
            <consortium name="Genoscope - CEA"/>
            <person name="William W."/>
        </authorList>
    </citation>
    <scope>NUCLEOTIDE SEQUENCE</scope>
</reference>
<keyword evidence="2" id="KW-1185">Reference proteome</keyword>
<gene>
    <name evidence="1" type="ORF">PSON_ATCC_30995.1.T0450303</name>
</gene>
<dbReference type="Proteomes" id="UP000692954">
    <property type="component" value="Unassembled WGS sequence"/>
</dbReference>
<dbReference type="EMBL" id="CAJJDN010000045">
    <property type="protein sequence ID" value="CAD8083833.1"/>
    <property type="molecule type" value="Genomic_DNA"/>
</dbReference>
<sequence>MSRFNRLFQDNLTILDKLPKQIIFFYSFHNQLEVKYNFEFSGKTEINQPLENNEKIVQINAKLNKLTVLISNEYCSI</sequence>
<comment type="caution">
    <text evidence="1">The sequence shown here is derived from an EMBL/GenBank/DDBJ whole genome shotgun (WGS) entry which is preliminary data.</text>
</comment>
<accession>A0A8S1N2J2</accession>